<evidence type="ECO:0000256" key="8">
    <source>
        <dbReference type="ARBA" id="ARBA00022989"/>
    </source>
</evidence>
<dbReference type="CDD" id="cd06225">
    <property type="entry name" value="HAMP"/>
    <property type="match status" value="1"/>
</dbReference>
<feature type="domain" description="HAMP" evidence="13">
    <location>
        <begin position="184"/>
        <end position="236"/>
    </location>
</feature>
<evidence type="ECO:0000259" key="13">
    <source>
        <dbReference type="PROSITE" id="PS50885"/>
    </source>
</evidence>
<evidence type="ECO:0000313" key="15">
    <source>
        <dbReference type="Proteomes" id="UP001381003"/>
    </source>
</evidence>
<dbReference type="Gene3D" id="1.10.287.130">
    <property type="match status" value="1"/>
</dbReference>
<evidence type="ECO:0000256" key="11">
    <source>
        <dbReference type="SAM" id="SignalP"/>
    </source>
</evidence>
<evidence type="ECO:0000256" key="10">
    <source>
        <dbReference type="ARBA" id="ARBA00023136"/>
    </source>
</evidence>
<keyword evidence="5" id="KW-0808">Transferase</keyword>
<organism evidence="14 15">
    <name type="scientific">Janibacter terrae</name>
    <dbReference type="NCBI Taxonomy" id="103817"/>
    <lineage>
        <taxon>Bacteria</taxon>
        <taxon>Bacillati</taxon>
        <taxon>Actinomycetota</taxon>
        <taxon>Actinomycetes</taxon>
        <taxon>Micrococcales</taxon>
        <taxon>Intrasporangiaceae</taxon>
        <taxon>Janibacter</taxon>
    </lineage>
</organism>
<dbReference type="GO" id="GO:0016301">
    <property type="term" value="F:kinase activity"/>
    <property type="evidence" value="ECO:0007669"/>
    <property type="project" value="UniProtKB-KW"/>
</dbReference>
<evidence type="ECO:0000256" key="7">
    <source>
        <dbReference type="ARBA" id="ARBA00022777"/>
    </source>
</evidence>
<dbReference type="InterPro" id="IPR004358">
    <property type="entry name" value="Sig_transdc_His_kin-like_C"/>
</dbReference>
<dbReference type="Pfam" id="PF02518">
    <property type="entry name" value="HATPase_c"/>
    <property type="match status" value="1"/>
</dbReference>
<keyword evidence="8" id="KW-1133">Transmembrane helix</keyword>
<reference evidence="14 15" key="1">
    <citation type="submission" date="2022-09" db="EMBL/GenBank/DDBJ databases">
        <title>Complete genome sequence of Janibacter terrae strain COS04-44, PCL-degrading bacteria isolated from oil spilled coast.</title>
        <authorList>
            <person name="Park H."/>
            <person name="Kim J.Y."/>
            <person name="An S.H."/>
            <person name="Lee C.M."/>
            <person name="Weon H.-Y."/>
        </authorList>
    </citation>
    <scope>NUCLEOTIDE SEQUENCE [LARGE SCALE GENOMIC DNA]</scope>
    <source>
        <strain evidence="14 15">COS04-44</strain>
    </source>
</reference>
<dbReference type="InterPro" id="IPR003660">
    <property type="entry name" value="HAMP_dom"/>
</dbReference>
<evidence type="ECO:0000256" key="2">
    <source>
        <dbReference type="ARBA" id="ARBA00004236"/>
    </source>
</evidence>
<keyword evidence="6" id="KW-0812">Transmembrane</keyword>
<dbReference type="PROSITE" id="PS50109">
    <property type="entry name" value="HIS_KIN"/>
    <property type="match status" value="1"/>
</dbReference>
<dbReference type="EMBL" id="CP104874">
    <property type="protein sequence ID" value="WWF04074.1"/>
    <property type="molecule type" value="Genomic_DNA"/>
</dbReference>
<dbReference type="RefSeq" id="WP_338537586.1">
    <property type="nucleotide sequence ID" value="NZ_CP104874.1"/>
</dbReference>
<dbReference type="CDD" id="cd00075">
    <property type="entry name" value="HATPase"/>
    <property type="match status" value="1"/>
</dbReference>
<evidence type="ECO:0000256" key="4">
    <source>
        <dbReference type="ARBA" id="ARBA00022553"/>
    </source>
</evidence>
<dbReference type="PROSITE" id="PS50885">
    <property type="entry name" value="HAMP"/>
    <property type="match status" value="1"/>
</dbReference>
<dbReference type="SMART" id="SM00387">
    <property type="entry name" value="HATPase_c"/>
    <property type="match status" value="1"/>
</dbReference>
<dbReference type="PRINTS" id="PR00344">
    <property type="entry name" value="BCTRLSENSOR"/>
</dbReference>
<evidence type="ECO:0000256" key="5">
    <source>
        <dbReference type="ARBA" id="ARBA00022679"/>
    </source>
</evidence>
<evidence type="ECO:0000313" key="14">
    <source>
        <dbReference type="EMBL" id="WWF04074.1"/>
    </source>
</evidence>
<name>A0ABZ2FBB1_9MICO</name>
<comment type="catalytic activity">
    <reaction evidence="1">
        <text>ATP + protein L-histidine = ADP + protein N-phospho-L-histidine.</text>
        <dbReference type="EC" id="2.7.13.3"/>
    </reaction>
</comment>
<keyword evidence="4" id="KW-0597">Phosphoprotein</keyword>
<feature type="chain" id="PRO_5046842637" description="histidine kinase" evidence="11">
    <location>
        <begin position="30"/>
        <end position="452"/>
    </location>
</feature>
<keyword evidence="7 14" id="KW-0418">Kinase</keyword>
<evidence type="ECO:0000256" key="6">
    <source>
        <dbReference type="ARBA" id="ARBA00022692"/>
    </source>
</evidence>
<sequence>MRRRMLAIALPLLAMLLMALMVPLLAAYAADRTQDQFVGRLGDVARFAVLAEDAIEDDDVVSLESELRRYTEVYGGSVVVTDANREVVTSAGTDPAGPRTEAAITRALTGATTHPPETAWPWHEEQMLIGSPVGRDAQVLGAVVVVAPTDEVRSDVLVRLVVLGGLGAATVLLAAYGVVVPAVGWVLRPVHALDVTARRLSSGDMDARANETGPAELRELAHSFNGMADSVQASQAQQRELVADAAHQLGNPLTALRLRVENLASEGVDRDDVEPVLEETDRLSATVESLLHLSQVGAATVTRTRVDVAVVVRHRCEMWAPVFDRLTVHAPPEAPALATVEVLDTALDALLDNAAKFAPGSPVEVTVTQSGGSPFAGPVRVRVVDHGPGLHPDDLARVGARFFRGRAHQNVQGTGLGLAIVRARLTECGGDVEVSQTPGGGLTVDLTLPGAD</sequence>
<dbReference type="InterPro" id="IPR036890">
    <property type="entry name" value="HATPase_C_sf"/>
</dbReference>
<proteinExistence type="predicted"/>
<evidence type="ECO:0000256" key="3">
    <source>
        <dbReference type="ARBA" id="ARBA00012438"/>
    </source>
</evidence>
<comment type="subcellular location">
    <subcellularLocation>
        <location evidence="2">Cell membrane</location>
    </subcellularLocation>
</comment>
<evidence type="ECO:0000259" key="12">
    <source>
        <dbReference type="PROSITE" id="PS50109"/>
    </source>
</evidence>
<gene>
    <name evidence="14" type="ORF">N5P18_10215</name>
</gene>
<keyword evidence="15" id="KW-1185">Reference proteome</keyword>
<dbReference type="Pfam" id="PF00672">
    <property type="entry name" value="HAMP"/>
    <property type="match status" value="1"/>
</dbReference>
<feature type="domain" description="Histidine kinase" evidence="12">
    <location>
        <begin position="244"/>
        <end position="452"/>
    </location>
</feature>
<dbReference type="SUPFAM" id="SSF158472">
    <property type="entry name" value="HAMP domain-like"/>
    <property type="match status" value="1"/>
</dbReference>
<dbReference type="InterPro" id="IPR005467">
    <property type="entry name" value="His_kinase_dom"/>
</dbReference>
<keyword evidence="9" id="KW-0902">Two-component regulatory system</keyword>
<dbReference type="SMART" id="SM00304">
    <property type="entry name" value="HAMP"/>
    <property type="match status" value="1"/>
</dbReference>
<dbReference type="InterPro" id="IPR003594">
    <property type="entry name" value="HATPase_dom"/>
</dbReference>
<dbReference type="Proteomes" id="UP001381003">
    <property type="component" value="Chromosome"/>
</dbReference>
<evidence type="ECO:0000256" key="9">
    <source>
        <dbReference type="ARBA" id="ARBA00023012"/>
    </source>
</evidence>
<dbReference type="Pfam" id="PF00512">
    <property type="entry name" value="HisKA"/>
    <property type="match status" value="1"/>
</dbReference>
<dbReference type="SMART" id="SM00388">
    <property type="entry name" value="HisKA"/>
    <property type="match status" value="1"/>
</dbReference>
<dbReference type="InterPro" id="IPR050428">
    <property type="entry name" value="TCS_sensor_his_kinase"/>
</dbReference>
<dbReference type="EC" id="2.7.13.3" evidence="3"/>
<dbReference type="PANTHER" id="PTHR45436:SF5">
    <property type="entry name" value="SENSOR HISTIDINE KINASE TRCS"/>
    <property type="match status" value="1"/>
</dbReference>
<keyword evidence="11" id="KW-0732">Signal</keyword>
<feature type="signal peptide" evidence="11">
    <location>
        <begin position="1"/>
        <end position="29"/>
    </location>
</feature>
<dbReference type="Gene3D" id="3.30.565.10">
    <property type="entry name" value="Histidine kinase-like ATPase, C-terminal domain"/>
    <property type="match status" value="1"/>
</dbReference>
<dbReference type="InterPro" id="IPR003661">
    <property type="entry name" value="HisK_dim/P_dom"/>
</dbReference>
<dbReference type="InterPro" id="IPR036097">
    <property type="entry name" value="HisK_dim/P_sf"/>
</dbReference>
<dbReference type="PANTHER" id="PTHR45436">
    <property type="entry name" value="SENSOR HISTIDINE KINASE YKOH"/>
    <property type="match status" value="1"/>
</dbReference>
<accession>A0ABZ2FBB1</accession>
<evidence type="ECO:0000256" key="1">
    <source>
        <dbReference type="ARBA" id="ARBA00000085"/>
    </source>
</evidence>
<dbReference type="SUPFAM" id="SSF47384">
    <property type="entry name" value="Homodimeric domain of signal transducing histidine kinase"/>
    <property type="match status" value="1"/>
</dbReference>
<dbReference type="CDD" id="cd00082">
    <property type="entry name" value="HisKA"/>
    <property type="match status" value="1"/>
</dbReference>
<protein>
    <recommendedName>
        <fullName evidence="3">histidine kinase</fullName>
        <ecNumber evidence="3">2.7.13.3</ecNumber>
    </recommendedName>
</protein>
<dbReference type="SUPFAM" id="SSF55874">
    <property type="entry name" value="ATPase domain of HSP90 chaperone/DNA topoisomerase II/histidine kinase"/>
    <property type="match status" value="1"/>
</dbReference>
<keyword evidence="10" id="KW-0472">Membrane</keyword>